<dbReference type="InterPro" id="IPR007861">
    <property type="entry name" value="DNA_mismatch_repair_MutS_clamp"/>
</dbReference>
<evidence type="ECO:0000256" key="1">
    <source>
        <dbReference type="ARBA" id="ARBA00006271"/>
    </source>
</evidence>
<dbReference type="Pfam" id="PF05190">
    <property type="entry name" value="MutS_IV"/>
    <property type="match status" value="1"/>
</dbReference>
<dbReference type="InterPro" id="IPR036187">
    <property type="entry name" value="DNA_mismatch_repair_MutS_sf"/>
</dbReference>
<organism evidence="10 12">
    <name type="scientific">Dracunculus medinensis</name>
    <name type="common">Guinea worm</name>
    <dbReference type="NCBI Taxonomy" id="318479"/>
    <lineage>
        <taxon>Eukaryota</taxon>
        <taxon>Metazoa</taxon>
        <taxon>Ecdysozoa</taxon>
        <taxon>Nematoda</taxon>
        <taxon>Chromadorea</taxon>
        <taxon>Rhabditida</taxon>
        <taxon>Spirurina</taxon>
        <taxon>Dracunculoidea</taxon>
        <taxon>Dracunculidae</taxon>
        <taxon>Dracunculus</taxon>
    </lineage>
</organism>
<feature type="domain" description="DNA mismatch repair protein MutS core" evidence="7">
    <location>
        <begin position="315"/>
        <end position="639"/>
    </location>
</feature>
<dbReference type="PANTHER" id="PTHR11361:SF145">
    <property type="entry name" value="DNA MISMATCH REPAIR PROTEINS MUTS FAMILY DOMAIN-CONTAINING PROTEIN"/>
    <property type="match status" value="1"/>
</dbReference>
<dbReference type="SUPFAM" id="SSF48334">
    <property type="entry name" value="DNA repair protein MutS, domain III"/>
    <property type="match status" value="1"/>
</dbReference>
<evidence type="ECO:0000313" key="10">
    <source>
        <dbReference type="Proteomes" id="UP000038040"/>
    </source>
</evidence>
<dbReference type="Proteomes" id="UP000274756">
    <property type="component" value="Unassembled WGS sequence"/>
</dbReference>
<evidence type="ECO:0000256" key="4">
    <source>
        <dbReference type="ARBA" id="ARBA00022840"/>
    </source>
</evidence>
<feature type="domain" description="DNA mismatch repair proteins mutS family" evidence="8">
    <location>
        <begin position="658"/>
        <end position="730"/>
    </location>
</feature>
<gene>
    <name evidence="9" type="ORF">DME_LOCUS5739</name>
</gene>
<dbReference type="Proteomes" id="UP000038040">
    <property type="component" value="Unplaced"/>
</dbReference>
<dbReference type="WBParaSite" id="DME_0000137901-mRNA-1">
    <property type="protein sequence ID" value="DME_0000137901-mRNA-1"/>
    <property type="gene ID" value="DME_0000137901"/>
</dbReference>
<comment type="similarity">
    <text evidence="1">Belongs to the DNA mismatch repair MutS family.</text>
</comment>
<dbReference type="Pfam" id="PF00488">
    <property type="entry name" value="MutS_V"/>
    <property type="match status" value="1"/>
</dbReference>
<dbReference type="AlphaFoldDB" id="A0A0N4U3R8"/>
<dbReference type="Gene3D" id="1.10.1420.10">
    <property type="match status" value="2"/>
</dbReference>
<keyword evidence="2" id="KW-0547">Nucleotide-binding</keyword>
<dbReference type="InterPro" id="IPR036678">
    <property type="entry name" value="MutS_con_dom_sf"/>
</dbReference>
<reference evidence="9 11" key="2">
    <citation type="submission" date="2018-11" db="EMBL/GenBank/DDBJ databases">
        <authorList>
            <consortium name="Pathogen Informatics"/>
        </authorList>
    </citation>
    <scope>NUCLEOTIDE SEQUENCE [LARGE SCALE GENOMIC DNA]</scope>
</reference>
<dbReference type="EMBL" id="UYYG01001153">
    <property type="protein sequence ID" value="VDN55766.1"/>
    <property type="molecule type" value="Genomic_DNA"/>
</dbReference>
<dbReference type="GO" id="GO:0005524">
    <property type="term" value="F:ATP binding"/>
    <property type="evidence" value="ECO:0007669"/>
    <property type="project" value="UniProtKB-KW"/>
</dbReference>
<keyword evidence="4" id="KW-0067">ATP-binding</keyword>
<reference evidence="12" key="1">
    <citation type="submission" date="2016-04" db="UniProtKB">
        <authorList>
            <consortium name="WormBaseParasite"/>
        </authorList>
    </citation>
    <scope>IDENTIFICATION</scope>
</reference>
<evidence type="ECO:0000313" key="11">
    <source>
        <dbReference type="Proteomes" id="UP000274756"/>
    </source>
</evidence>
<keyword evidence="5" id="KW-0238">DNA-binding</keyword>
<dbReference type="InterPro" id="IPR011184">
    <property type="entry name" value="DNA_mismatch_repair_Msh2"/>
</dbReference>
<keyword evidence="6" id="KW-0175">Coiled coil</keyword>
<dbReference type="Gene3D" id="3.30.420.110">
    <property type="entry name" value="MutS, connector domain"/>
    <property type="match status" value="1"/>
</dbReference>
<dbReference type="OrthoDB" id="10252754at2759"/>
<dbReference type="Gene3D" id="3.40.50.300">
    <property type="entry name" value="P-loop containing nucleotide triphosphate hydrolases"/>
    <property type="match status" value="1"/>
</dbReference>
<dbReference type="InterPro" id="IPR027417">
    <property type="entry name" value="P-loop_NTPase"/>
</dbReference>
<dbReference type="GO" id="GO:0030983">
    <property type="term" value="F:mismatched DNA binding"/>
    <property type="evidence" value="ECO:0007669"/>
    <property type="project" value="InterPro"/>
</dbReference>
<dbReference type="Gene3D" id="3.40.1170.10">
    <property type="entry name" value="DNA repair protein MutS, domain I"/>
    <property type="match status" value="1"/>
</dbReference>
<evidence type="ECO:0000256" key="3">
    <source>
        <dbReference type="ARBA" id="ARBA00022763"/>
    </source>
</evidence>
<dbReference type="InterPro" id="IPR016151">
    <property type="entry name" value="DNA_mismatch_repair_MutS_N"/>
</dbReference>
<evidence type="ECO:0000256" key="2">
    <source>
        <dbReference type="ARBA" id="ARBA00022741"/>
    </source>
</evidence>
<sequence>MDSIDKSLLKILQNKASGTVAIFEKIDFYCCYEEDAFLVANEIFLSEIGLRRITIDTQELTYHNLNNGQYNRVVRDLLLLLHYRLEVYALDDRQWKLKAKVLFDSNLCIKGSLGCLGDFEEMIGDSIEINELSTVMALVLSEEHGSDEYRLSIGFCNVRDVRMTVAEFSDTQHFSNLEKCIVSLTPREFIIVPNISKTMVDRSDMEIWIDHLEIALKRAGVKRVPFQSWENVTVEMENKLFQVINTKFKDIHLSEQQKRCLISLVEYLHIADDATYYDCFQLFNYKSAGHMYLNMAAVRALELFSVSYDEDASFGDTGTLFQLMNKCRTQHGQRLLRHWMRRPQYDLRRINERLDIVEALYSNFTCRAILYDNILRRVPDVTGLTRKLMMKKAGLQDCYRLYQLIRLLRRLEEVLTDLYANSNNLAPSINDLCLEQIRVALLQFEKFARLIETTIDVEYCEQTGTYRIKPEIDEYLLHTAKRMKAIESDCKNLFNKACAKIPEAVKLDYNSQYGFFFRVTLKAEKSLRQMGFRILATSKGSGVRFTNSDLDRLNSEYRELEKIYESSQTELIKMVVNTCASYVPALNQLSETLAILDVLVAFSVLAATSPSKYTRPQLLDKDSSVIELKSCRHPVLESILNASSFISNDVIMGKDPEGANMGGKSTYMRSCALTVLMAQIGSFVPCDSARFSLMDGIHTRIGSCDYQCRGISTFMAEMIDSASILEQSTV</sequence>
<dbReference type="GO" id="GO:0032301">
    <property type="term" value="C:MutSalpha complex"/>
    <property type="evidence" value="ECO:0007669"/>
    <property type="project" value="TreeGrafter"/>
</dbReference>
<dbReference type="InterPro" id="IPR045076">
    <property type="entry name" value="MutS"/>
</dbReference>
<evidence type="ECO:0000259" key="7">
    <source>
        <dbReference type="SMART" id="SM00533"/>
    </source>
</evidence>
<dbReference type="GO" id="GO:0006298">
    <property type="term" value="P:mismatch repair"/>
    <property type="evidence" value="ECO:0007669"/>
    <property type="project" value="InterPro"/>
</dbReference>
<dbReference type="SUPFAM" id="SSF52540">
    <property type="entry name" value="P-loop containing nucleoside triphosphate hydrolases"/>
    <property type="match status" value="1"/>
</dbReference>
<dbReference type="PIRSF" id="PIRSF005813">
    <property type="entry name" value="MSH2"/>
    <property type="match status" value="1"/>
</dbReference>
<evidence type="ECO:0000313" key="12">
    <source>
        <dbReference type="WBParaSite" id="DME_0000137901-mRNA-1"/>
    </source>
</evidence>
<keyword evidence="3" id="KW-0227">DNA damage</keyword>
<dbReference type="SMART" id="SM00534">
    <property type="entry name" value="MUTSac"/>
    <property type="match status" value="1"/>
</dbReference>
<dbReference type="GO" id="GO:0140664">
    <property type="term" value="F:ATP-dependent DNA damage sensor activity"/>
    <property type="evidence" value="ECO:0007669"/>
    <property type="project" value="InterPro"/>
</dbReference>
<evidence type="ECO:0000256" key="5">
    <source>
        <dbReference type="ARBA" id="ARBA00023125"/>
    </source>
</evidence>
<feature type="coiled-coil region" evidence="6">
    <location>
        <begin position="543"/>
        <end position="570"/>
    </location>
</feature>
<dbReference type="Pfam" id="PF05192">
    <property type="entry name" value="MutS_III"/>
    <property type="match status" value="1"/>
</dbReference>
<dbReference type="STRING" id="318479.A0A0N4U3R8"/>
<dbReference type="SMART" id="SM00533">
    <property type="entry name" value="MUTSd"/>
    <property type="match status" value="1"/>
</dbReference>
<protein>
    <submittedName>
        <fullName evidence="12">DNA mismatch repair protein Msh2</fullName>
    </submittedName>
</protein>
<accession>A0A0N4U3R8</accession>
<dbReference type="InterPro" id="IPR007696">
    <property type="entry name" value="DNA_mismatch_repair_MutS_core"/>
</dbReference>
<evidence type="ECO:0000313" key="9">
    <source>
        <dbReference type="EMBL" id="VDN55766.1"/>
    </source>
</evidence>
<name>A0A0N4U3R8_DRAME</name>
<keyword evidence="11" id="KW-1185">Reference proteome</keyword>
<dbReference type="PANTHER" id="PTHR11361">
    <property type="entry name" value="DNA MISMATCH REPAIR PROTEIN MUTS FAMILY MEMBER"/>
    <property type="match status" value="1"/>
</dbReference>
<evidence type="ECO:0000259" key="8">
    <source>
        <dbReference type="SMART" id="SM00534"/>
    </source>
</evidence>
<proteinExistence type="inferred from homology"/>
<evidence type="ECO:0000256" key="6">
    <source>
        <dbReference type="SAM" id="Coils"/>
    </source>
</evidence>
<dbReference type="InterPro" id="IPR000432">
    <property type="entry name" value="DNA_mismatch_repair_MutS_C"/>
</dbReference>